<dbReference type="AlphaFoldDB" id="W0RBW8"/>
<dbReference type="InParanoid" id="W0RBW8"/>
<evidence type="ECO:0000313" key="2">
    <source>
        <dbReference type="Proteomes" id="UP000019151"/>
    </source>
</evidence>
<organism evidence="1 2">
    <name type="scientific">Gemmatirosa kalamazoonensis</name>
    <dbReference type="NCBI Taxonomy" id="861299"/>
    <lineage>
        <taxon>Bacteria</taxon>
        <taxon>Pseudomonadati</taxon>
        <taxon>Gemmatimonadota</taxon>
        <taxon>Gemmatimonadia</taxon>
        <taxon>Gemmatimonadales</taxon>
        <taxon>Gemmatimonadaceae</taxon>
        <taxon>Gemmatirosa</taxon>
    </lineage>
</organism>
<name>W0RBW8_9BACT</name>
<sequence>MHHRTLTVCVAVAVAAGTLGAQQKAIEGHANWARTTETHQNSWGGGAQFQLTWGQKTDPVQLGTSLAADYQKQENGGPSQTSGSLDVTLQPGGGGAVTPYAGGSVSENWLSGGGAPSGAKLGLQYVVGAQIKPESKGPLALRLEVRPGYVRTQEHSITYSLGLSASLGGS</sequence>
<reference evidence="1 2" key="1">
    <citation type="journal article" date="2014" name="Genome Announc.">
        <title>Genome Sequence and Methylome of Soil Bacterium Gemmatirosa kalamazoonensis KBS708T, a Member of the Rarely Cultivated Gemmatimonadetes Phylum.</title>
        <authorList>
            <person name="Debruyn J.M."/>
            <person name="Radosevich M."/>
            <person name="Wommack K.E."/>
            <person name="Polson S.W."/>
            <person name="Hauser L.J."/>
            <person name="Fawaz M.N."/>
            <person name="Korlach J."/>
            <person name="Tsai Y.C."/>
        </authorList>
    </citation>
    <scope>NUCLEOTIDE SEQUENCE [LARGE SCALE GENOMIC DNA]</scope>
    <source>
        <strain evidence="1 2">KBS708</strain>
    </source>
</reference>
<dbReference type="RefSeq" id="WP_025409816.1">
    <property type="nucleotide sequence ID" value="NZ_CP007128.1"/>
</dbReference>
<accession>W0RBW8</accession>
<keyword evidence="2" id="KW-1185">Reference proteome</keyword>
<dbReference type="EMBL" id="CP007128">
    <property type="protein sequence ID" value="AHG88271.1"/>
    <property type="molecule type" value="Genomic_DNA"/>
</dbReference>
<dbReference type="HOGENOM" id="CLU_1568499_0_0_0"/>
<proteinExistence type="predicted"/>
<dbReference type="Proteomes" id="UP000019151">
    <property type="component" value="Chromosome"/>
</dbReference>
<dbReference type="SUPFAM" id="SSF56925">
    <property type="entry name" value="OMPA-like"/>
    <property type="match status" value="1"/>
</dbReference>
<gene>
    <name evidence="1" type="ORF">J421_0734</name>
</gene>
<evidence type="ECO:0000313" key="1">
    <source>
        <dbReference type="EMBL" id="AHG88271.1"/>
    </source>
</evidence>
<dbReference type="KEGG" id="gba:J421_0734"/>
<protein>
    <submittedName>
        <fullName evidence="1">Uncharacterized protein</fullName>
    </submittedName>
</protein>
<dbReference type="InterPro" id="IPR011250">
    <property type="entry name" value="OMP/PagP_B-barrel"/>
</dbReference>